<dbReference type="STRING" id="33051.SB4_06535"/>
<name>A0A147IYB1_9SPHN</name>
<organism evidence="4 6">
    <name type="scientific">Sphingomonas sanguinis</name>
    <dbReference type="NCBI Taxonomy" id="33051"/>
    <lineage>
        <taxon>Bacteria</taxon>
        <taxon>Pseudomonadati</taxon>
        <taxon>Pseudomonadota</taxon>
        <taxon>Alphaproteobacteria</taxon>
        <taxon>Sphingomonadales</taxon>
        <taxon>Sphingomonadaceae</taxon>
        <taxon>Sphingomonas</taxon>
    </lineage>
</organism>
<gene>
    <name evidence="3" type="ORF">NS319_03790</name>
    <name evidence="4" type="ORF">SB4_06535</name>
</gene>
<evidence type="ECO:0000256" key="1">
    <source>
        <dbReference type="ARBA" id="ARBA00023125"/>
    </source>
</evidence>
<dbReference type="OrthoDB" id="189170at2"/>
<accession>A0A147IYB1</accession>
<dbReference type="EMBL" id="LDTE01000033">
    <property type="protein sequence ID" value="KTW00827.1"/>
    <property type="molecule type" value="Genomic_DNA"/>
</dbReference>
<dbReference type="InterPro" id="IPR001387">
    <property type="entry name" value="Cro/C1-type_HTH"/>
</dbReference>
<dbReference type="Pfam" id="PF01381">
    <property type="entry name" value="HTH_3"/>
    <property type="match status" value="1"/>
</dbReference>
<dbReference type="GO" id="GO:0003677">
    <property type="term" value="F:DNA binding"/>
    <property type="evidence" value="ECO:0007669"/>
    <property type="project" value="UniProtKB-KW"/>
</dbReference>
<protein>
    <submittedName>
        <fullName evidence="4">XRE family transcriptional regulator</fullName>
    </submittedName>
</protein>
<feature type="domain" description="HTH cro/C1-type" evidence="2">
    <location>
        <begin position="15"/>
        <end position="69"/>
    </location>
</feature>
<evidence type="ECO:0000313" key="6">
    <source>
        <dbReference type="Proteomes" id="UP000074072"/>
    </source>
</evidence>
<dbReference type="EMBL" id="LDTD01000023">
    <property type="protein sequence ID" value="KTT72856.1"/>
    <property type="molecule type" value="Genomic_DNA"/>
</dbReference>
<dbReference type="PROSITE" id="PS50943">
    <property type="entry name" value="HTH_CROC1"/>
    <property type="match status" value="1"/>
</dbReference>
<dbReference type="Proteomes" id="UP000074072">
    <property type="component" value="Unassembled WGS sequence"/>
</dbReference>
<dbReference type="CDD" id="cd00093">
    <property type="entry name" value="HTH_XRE"/>
    <property type="match status" value="1"/>
</dbReference>
<evidence type="ECO:0000259" key="2">
    <source>
        <dbReference type="PROSITE" id="PS50943"/>
    </source>
</evidence>
<dbReference type="SUPFAM" id="SSF47413">
    <property type="entry name" value="lambda repressor-like DNA-binding domains"/>
    <property type="match status" value="1"/>
</dbReference>
<dbReference type="GO" id="GO:0005829">
    <property type="term" value="C:cytosol"/>
    <property type="evidence" value="ECO:0007669"/>
    <property type="project" value="TreeGrafter"/>
</dbReference>
<dbReference type="GO" id="GO:0003700">
    <property type="term" value="F:DNA-binding transcription factor activity"/>
    <property type="evidence" value="ECO:0007669"/>
    <property type="project" value="TreeGrafter"/>
</dbReference>
<dbReference type="SUPFAM" id="SSF51182">
    <property type="entry name" value="RmlC-like cupins"/>
    <property type="match status" value="1"/>
</dbReference>
<evidence type="ECO:0000313" key="3">
    <source>
        <dbReference type="EMBL" id="KTT72856.1"/>
    </source>
</evidence>
<dbReference type="InterPro" id="IPR050807">
    <property type="entry name" value="TransReg_Diox_bact_type"/>
</dbReference>
<dbReference type="InterPro" id="IPR014710">
    <property type="entry name" value="RmlC-like_jellyroll"/>
</dbReference>
<evidence type="ECO:0000313" key="4">
    <source>
        <dbReference type="EMBL" id="KTW00827.1"/>
    </source>
</evidence>
<dbReference type="Gene3D" id="2.60.120.10">
    <property type="entry name" value="Jelly Rolls"/>
    <property type="match status" value="1"/>
</dbReference>
<dbReference type="InterPro" id="IPR010982">
    <property type="entry name" value="Lambda_DNA-bd_dom_sf"/>
</dbReference>
<proteinExistence type="predicted"/>
<sequence>MVNDGNQHQALAAHLKALRTDRNWSLQDLAEASGISRATLSRIENADVSPTAESLGRLASSFGLPLSQLFAPLDPSFKALIRRDEQSIWTDPEGGFSRRILSPPGTPLKIDLIECSLEPHQCIRYEHPAFPGHEHHLVLLTGALSIEVDEVAHGLRPGDCLRYRLRGPSVFTTEDDPARYIIAMA</sequence>
<dbReference type="RefSeq" id="WP_058732476.1">
    <property type="nucleotide sequence ID" value="NZ_LDTD01000023.1"/>
</dbReference>
<reference evidence="5 6" key="1">
    <citation type="journal article" date="2016" name="Front. Microbiol.">
        <title>Genomic Resource of Rice Seed Associated Bacteria.</title>
        <authorList>
            <person name="Midha S."/>
            <person name="Bansal K."/>
            <person name="Sharma S."/>
            <person name="Kumar N."/>
            <person name="Patil P.P."/>
            <person name="Chaudhry V."/>
            <person name="Patil P.B."/>
        </authorList>
    </citation>
    <scope>NUCLEOTIDE SEQUENCE [LARGE SCALE GENOMIC DNA]</scope>
    <source>
        <strain evidence="3 5">NS319</strain>
        <strain evidence="4 6">SB4</strain>
    </source>
</reference>
<dbReference type="CDD" id="cd02209">
    <property type="entry name" value="cupin_XRE_C"/>
    <property type="match status" value="1"/>
</dbReference>
<dbReference type="AlphaFoldDB" id="A0A147IYB1"/>
<comment type="caution">
    <text evidence="4">The sequence shown here is derived from an EMBL/GenBank/DDBJ whole genome shotgun (WGS) entry which is preliminary data.</text>
</comment>
<keyword evidence="1" id="KW-0238">DNA-binding</keyword>
<dbReference type="PANTHER" id="PTHR46797">
    <property type="entry name" value="HTH-TYPE TRANSCRIPTIONAL REGULATOR"/>
    <property type="match status" value="1"/>
</dbReference>
<dbReference type="Proteomes" id="UP000072867">
    <property type="component" value="Unassembled WGS sequence"/>
</dbReference>
<dbReference type="InterPro" id="IPR011051">
    <property type="entry name" value="RmlC_Cupin_sf"/>
</dbReference>
<evidence type="ECO:0000313" key="5">
    <source>
        <dbReference type="Proteomes" id="UP000072867"/>
    </source>
</evidence>
<dbReference type="PANTHER" id="PTHR46797:SF10">
    <property type="entry name" value="BLR1115 PROTEIN"/>
    <property type="match status" value="1"/>
</dbReference>
<dbReference type="Gene3D" id="1.10.260.40">
    <property type="entry name" value="lambda repressor-like DNA-binding domains"/>
    <property type="match status" value="1"/>
</dbReference>
<dbReference type="SMART" id="SM00530">
    <property type="entry name" value="HTH_XRE"/>
    <property type="match status" value="1"/>
</dbReference>
<dbReference type="PATRIC" id="fig|33051.3.peg.1620"/>